<dbReference type="SMART" id="SM00184">
    <property type="entry name" value="RING"/>
    <property type="match status" value="1"/>
</dbReference>
<evidence type="ECO:0000256" key="7">
    <source>
        <dbReference type="ARBA" id="ARBA00022771"/>
    </source>
</evidence>
<feature type="compositionally biased region" description="Low complexity" evidence="12">
    <location>
        <begin position="55"/>
        <end position="65"/>
    </location>
</feature>
<reference evidence="15" key="1">
    <citation type="journal article" date="2020" name="Fungal Divers.">
        <title>Resolving the Mortierellaceae phylogeny through synthesis of multi-gene phylogenetics and phylogenomics.</title>
        <authorList>
            <person name="Vandepol N."/>
            <person name="Liber J."/>
            <person name="Desiro A."/>
            <person name="Na H."/>
            <person name="Kennedy M."/>
            <person name="Barry K."/>
            <person name="Grigoriev I.V."/>
            <person name="Miller A.N."/>
            <person name="O'Donnell K."/>
            <person name="Stajich J.E."/>
            <person name="Bonito G."/>
        </authorList>
    </citation>
    <scope>NUCLEOTIDE SEQUENCE</scope>
    <source>
        <strain evidence="15">NVP60</strain>
    </source>
</reference>
<dbReference type="Gene3D" id="3.30.40.10">
    <property type="entry name" value="Zinc/RING finger domain, C3HC4 (zinc finger)"/>
    <property type="match status" value="1"/>
</dbReference>
<evidence type="ECO:0000259" key="14">
    <source>
        <dbReference type="PROSITE" id="PS50089"/>
    </source>
</evidence>
<keyword evidence="13" id="KW-0812">Transmembrane</keyword>
<feature type="domain" description="RING-type" evidence="14">
    <location>
        <begin position="225"/>
        <end position="266"/>
    </location>
</feature>
<evidence type="ECO:0000256" key="4">
    <source>
        <dbReference type="ARBA" id="ARBA00012483"/>
    </source>
</evidence>
<keyword evidence="10 13" id="KW-0472">Membrane</keyword>
<evidence type="ECO:0000256" key="2">
    <source>
        <dbReference type="ARBA" id="ARBA00004308"/>
    </source>
</evidence>
<evidence type="ECO:0000256" key="5">
    <source>
        <dbReference type="ARBA" id="ARBA00022679"/>
    </source>
</evidence>
<dbReference type="Pfam" id="PF00097">
    <property type="entry name" value="zf-C3HC4"/>
    <property type="match status" value="1"/>
</dbReference>
<protein>
    <recommendedName>
        <fullName evidence="4">RING-type E3 ubiquitin transferase</fullName>
        <ecNumber evidence="4">2.3.2.27</ecNumber>
    </recommendedName>
</protein>
<dbReference type="InterPro" id="IPR017907">
    <property type="entry name" value="Znf_RING_CS"/>
</dbReference>
<dbReference type="EMBL" id="JAAAIN010004411">
    <property type="protein sequence ID" value="KAG0281339.1"/>
    <property type="molecule type" value="Genomic_DNA"/>
</dbReference>
<evidence type="ECO:0000256" key="9">
    <source>
        <dbReference type="ARBA" id="ARBA00022833"/>
    </source>
</evidence>
<evidence type="ECO:0000256" key="6">
    <source>
        <dbReference type="ARBA" id="ARBA00022723"/>
    </source>
</evidence>
<feature type="compositionally biased region" description="Low complexity" evidence="12">
    <location>
        <begin position="156"/>
        <end position="193"/>
    </location>
</feature>
<dbReference type="EC" id="2.3.2.27" evidence="4"/>
<evidence type="ECO:0000256" key="1">
    <source>
        <dbReference type="ARBA" id="ARBA00000900"/>
    </source>
</evidence>
<keyword evidence="16" id="KW-1185">Reference proteome</keyword>
<comment type="pathway">
    <text evidence="3">Protein modification; protein ubiquitination.</text>
</comment>
<dbReference type="OrthoDB" id="6270329at2759"/>
<keyword evidence="6" id="KW-0479">Metal-binding</keyword>
<feature type="non-terminal residue" evidence="15">
    <location>
        <position position="1"/>
    </location>
</feature>
<evidence type="ECO:0000256" key="10">
    <source>
        <dbReference type="ARBA" id="ARBA00023136"/>
    </source>
</evidence>
<keyword evidence="5" id="KW-0808">Transferase</keyword>
<evidence type="ECO:0000313" key="16">
    <source>
        <dbReference type="Proteomes" id="UP000823405"/>
    </source>
</evidence>
<dbReference type="SUPFAM" id="SSF57850">
    <property type="entry name" value="RING/U-box"/>
    <property type="match status" value="1"/>
</dbReference>
<comment type="caution">
    <text evidence="15">The sequence shown here is derived from an EMBL/GenBank/DDBJ whole genome shotgun (WGS) entry which is preliminary data.</text>
</comment>
<keyword evidence="7 11" id="KW-0863">Zinc-finger</keyword>
<evidence type="ECO:0000256" key="11">
    <source>
        <dbReference type="PROSITE-ProRule" id="PRU00175"/>
    </source>
</evidence>
<evidence type="ECO:0000313" key="15">
    <source>
        <dbReference type="EMBL" id="KAG0281339.1"/>
    </source>
</evidence>
<gene>
    <name evidence="15" type="ORF">BGZ97_009285</name>
</gene>
<evidence type="ECO:0000256" key="12">
    <source>
        <dbReference type="SAM" id="MobiDB-lite"/>
    </source>
</evidence>
<dbReference type="AlphaFoldDB" id="A0A9P6QQC4"/>
<dbReference type="GO" id="GO:0061630">
    <property type="term" value="F:ubiquitin protein ligase activity"/>
    <property type="evidence" value="ECO:0007669"/>
    <property type="project" value="UniProtKB-EC"/>
</dbReference>
<comment type="subcellular location">
    <subcellularLocation>
        <location evidence="2">Endomembrane system</location>
    </subcellularLocation>
</comment>
<keyword evidence="9" id="KW-0862">Zinc</keyword>
<keyword evidence="8" id="KW-0833">Ubl conjugation pathway</keyword>
<keyword evidence="13" id="KW-1133">Transmembrane helix</keyword>
<dbReference type="PANTHER" id="PTHR12313">
    <property type="entry name" value="E3 UBIQUITIN-PROTEIN LIGASE RNF5-RELATED"/>
    <property type="match status" value="1"/>
</dbReference>
<feature type="region of interest" description="Disordered" evidence="12">
    <location>
        <begin position="52"/>
        <end position="103"/>
    </location>
</feature>
<dbReference type="PROSITE" id="PS50089">
    <property type="entry name" value="ZF_RING_2"/>
    <property type="match status" value="1"/>
</dbReference>
<accession>A0A9P6QQC4</accession>
<evidence type="ECO:0000256" key="13">
    <source>
        <dbReference type="SAM" id="Phobius"/>
    </source>
</evidence>
<feature type="region of interest" description="Disordered" evidence="12">
    <location>
        <begin position="135"/>
        <end position="220"/>
    </location>
</feature>
<dbReference type="Proteomes" id="UP000823405">
    <property type="component" value="Unassembled WGS sequence"/>
</dbReference>
<dbReference type="InterPro" id="IPR001841">
    <property type="entry name" value="Znf_RING"/>
</dbReference>
<comment type="catalytic activity">
    <reaction evidence="1">
        <text>S-ubiquitinyl-[E2 ubiquitin-conjugating enzyme]-L-cysteine + [acceptor protein]-L-lysine = [E2 ubiquitin-conjugating enzyme]-L-cysteine + N(6)-ubiquitinyl-[acceptor protein]-L-lysine.</text>
        <dbReference type="EC" id="2.3.2.27"/>
    </reaction>
</comment>
<organism evidence="15 16">
    <name type="scientific">Linnemannia gamsii</name>
    <dbReference type="NCBI Taxonomy" id="64522"/>
    <lineage>
        <taxon>Eukaryota</taxon>
        <taxon>Fungi</taxon>
        <taxon>Fungi incertae sedis</taxon>
        <taxon>Mucoromycota</taxon>
        <taxon>Mortierellomycotina</taxon>
        <taxon>Mortierellomycetes</taxon>
        <taxon>Mortierellales</taxon>
        <taxon>Mortierellaceae</taxon>
        <taxon>Linnemannia</taxon>
    </lineage>
</organism>
<feature type="compositionally biased region" description="Polar residues" evidence="12">
    <location>
        <begin position="93"/>
        <end position="103"/>
    </location>
</feature>
<dbReference type="InterPro" id="IPR045103">
    <property type="entry name" value="RNF5/RNF185-like"/>
</dbReference>
<feature type="compositionally biased region" description="Low complexity" evidence="12">
    <location>
        <begin position="201"/>
        <end position="218"/>
    </location>
</feature>
<evidence type="ECO:0000256" key="8">
    <source>
        <dbReference type="ARBA" id="ARBA00022786"/>
    </source>
</evidence>
<feature type="region of interest" description="Disordered" evidence="12">
    <location>
        <begin position="280"/>
        <end position="309"/>
    </location>
</feature>
<dbReference type="InterPro" id="IPR013083">
    <property type="entry name" value="Znf_RING/FYVE/PHD"/>
</dbReference>
<dbReference type="GO" id="GO:0005783">
    <property type="term" value="C:endoplasmic reticulum"/>
    <property type="evidence" value="ECO:0007669"/>
    <property type="project" value="InterPro"/>
</dbReference>
<name>A0A9P6QQC4_9FUNG</name>
<feature type="transmembrane region" description="Helical" evidence="13">
    <location>
        <begin position="358"/>
        <end position="376"/>
    </location>
</feature>
<evidence type="ECO:0000256" key="3">
    <source>
        <dbReference type="ARBA" id="ARBA00004906"/>
    </source>
</evidence>
<feature type="compositionally biased region" description="Basic and acidic residues" evidence="12">
    <location>
        <begin position="77"/>
        <end position="92"/>
    </location>
</feature>
<dbReference type="InterPro" id="IPR018957">
    <property type="entry name" value="Znf_C3HC4_RING-type"/>
</dbReference>
<dbReference type="GO" id="GO:0008270">
    <property type="term" value="F:zinc ion binding"/>
    <property type="evidence" value="ECO:0007669"/>
    <property type="project" value="UniProtKB-KW"/>
</dbReference>
<proteinExistence type="predicted"/>
<dbReference type="GO" id="GO:0006511">
    <property type="term" value="P:ubiquitin-dependent protein catabolic process"/>
    <property type="evidence" value="ECO:0007669"/>
    <property type="project" value="InterPro"/>
</dbReference>
<dbReference type="PROSITE" id="PS00518">
    <property type="entry name" value="ZF_RING_1"/>
    <property type="match status" value="1"/>
</dbReference>
<sequence>TAAITVLHQYPPTHNVLKDNYNPIKEQTVMNNHHNTSTAGAAQTESVLRNRHYPSTSASSSHSTTQLLTQEDQGLDGETRLEPTTAVEDKPHGSSTAILSSSTYKDSISSHSEGWASLQGEAGTIDSESLNAEAAGAAAATIPERGREEAPESVRASIGSTVTSTATSTTTATALPTTTTITPTESETTTLTPTPTPSPTTKPTDAASLAAGAGSDSESNGEFSCNICFDTSMSPVLTLCGHLFCWACLHQWLEAQHQNPTCPVCKAGCAQDKVIPIYGRGKEQLDPRSTTPKRPAGQRPEPFRNPNQTGFALGTGQVTFSGTMLPPFMFTPFGIQYGATYSGTIGGNGAVQTPMQAYVSRMFFMLGTLILVGILLY</sequence>